<evidence type="ECO:0000313" key="3">
    <source>
        <dbReference type="Proteomes" id="UP000002407"/>
    </source>
</evidence>
<accession>A7I3S2</accession>
<dbReference type="InterPro" id="IPR015943">
    <property type="entry name" value="WD40/YVTN_repeat-like_dom_sf"/>
</dbReference>
<name>A7I3S2_CAMHC</name>
<dbReference type="OrthoDB" id="5328932at2"/>
<evidence type="ECO:0000256" key="1">
    <source>
        <dbReference type="SAM" id="SignalP"/>
    </source>
</evidence>
<dbReference type="Proteomes" id="UP000002407">
    <property type="component" value="Chromosome"/>
</dbReference>
<dbReference type="PROSITE" id="PS51257">
    <property type="entry name" value="PROKAR_LIPOPROTEIN"/>
    <property type="match status" value="1"/>
</dbReference>
<evidence type="ECO:0008006" key="4">
    <source>
        <dbReference type="Google" id="ProtNLM"/>
    </source>
</evidence>
<feature type="chain" id="PRO_5002710777" description="Lipoprotein" evidence="1">
    <location>
        <begin position="17"/>
        <end position="338"/>
    </location>
</feature>
<protein>
    <recommendedName>
        <fullName evidence="4">Lipoprotein</fullName>
    </recommendedName>
</protein>
<sequence length="338" mass="37210">MRKNILILLALCLAFAGCTTKRLYFEPGDENITKKISYSGSLPDDIIFANKQVATLDNGNVISKSGLNKNLKLNKGEILLNEAENKFIVSDVAGAIKVLDENGGIILDQNLSAQAIAANINGNNLAVLSADNHAYIIKINSGAVVLDRAFSQNFALDVRAAAPVFLDYLVVFGTLDGKIAIADLNINRITQEYVISAQPFFNNVIELGVHGQNLYGATATKIVKLAPAGVQTYAADIKDVIFDKDKIYLFLKDGVVQILDFNFQKINETKLTFAIFLAPTISDSNIYIVEKTGFLIRMNLNLNNVKIFELPDEIDDKIFSDKDNLYTGNKFLKFGDER</sequence>
<dbReference type="InterPro" id="IPR011047">
    <property type="entry name" value="Quinoprotein_ADH-like_sf"/>
</dbReference>
<gene>
    <name evidence="2" type="ordered locus">CHAB381_1640</name>
</gene>
<dbReference type="RefSeq" id="WP_012109468.1">
    <property type="nucleotide sequence ID" value="NC_009714.1"/>
</dbReference>
<proteinExistence type="predicted"/>
<dbReference type="KEGG" id="cha:CHAB381_1640"/>
<dbReference type="STRING" id="360107.CHAB381_1640"/>
<dbReference type="HOGENOM" id="CLU_029340_0_0_7"/>
<dbReference type="EMBL" id="CP000776">
    <property type="protein sequence ID" value="ABS50986.1"/>
    <property type="molecule type" value="Genomic_DNA"/>
</dbReference>
<dbReference type="Gene3D" id="2.130.10.10">
    <property type="entry name" value="YVTN repeat-like/Quinoprotein amine dehydrogenase"/>
    <property type="match status" value="1"/>
</dbReference>
<reference evidence="3" key="1">
    <citation type="submission" date="2007-07" db="EMBL/GenBank/DDBJ databases">
        <title>Complete genome sequence of Campylobacter hominis ATCC BAA-381, a commensal isolated from the human gastrointestinal tract.</title>
        <authorList>
            <person name="Fouts D.E."/>
            <person name="Mongodin E.F."/>
            <person name="Puiu D."/>
            <person name="Sebastian Y."/>
            <person name="Miller W.G."/>
            <person name="Mandrell R.E."/>
            <person name="Nelson K.E."/>
        </authorList>
    </citation>
    <scope>NUCLEOTIDE SEQUENCE [LARGE SCALE GENOMIC DNA]</scope>
    <source>
        <strain evidence="3">ATCC BAA-381 / DSM 21671 / CCUG 45161 / LMG 19568 / NCTC 13146 / CH001A</strain>
    </source>
</reference>
<evidence type="ECO:0000313" key="2">
    <source>
        <dbReference type="EMBL" id="ABS50986.1"/>
    </source>
</evidence>
<dbReference type="eggNOG" id="ENOG50316V3">
    <property type="taxonomic scope" value="Bacteria"/>
</dbReference>
<dbReference type="AlphaFoldDB" id="A7I3S2"/>
<dbReference type="SUPFAM" id="SSF50998">
    <property type="entry name" value="Quinoprotein alcohol dehydrogenase-like"/>
    <property type="match status" value="1"/>
</dbReference>
<feature type="signal peptide" evidence="1">
    <location>
        <begin position="1"/>
        <end position="16"/>
    </location>
</feature>
<keyword evidence="1" id="KW-0732">Signal</keyword>
<keyword evidence="3" id="KW-1185">Reference proteome</keyword>
<organism evidence="2 3">
    <name type="scientific">Campylobacter hominis (strain ATCC BAA-381 / DSM 21671 / CCUG 45161 / LMG 19568 / NCTC 13146 / CH001A)</name>
    <dbReference type="NCBI Taxonomy" id="360107"/>
    <lineage>
        <taxon>Bacteria</taxon>
        <taxon>Pseudomonadati</taxon>
        <taxon>Campylobacterota</taxon>
        <taxon>Epsilonproteobacteria</taxon>
        <taxon>Campylobacterales</taxon>
        <taxon>Campylobacteraceae</taxon>
        <taxon>Campylobacter</taxon>
    </lineage>
</organism>